<evidence type="ECO:0000313" key="6">
    <source>
        <dbReference type="EMBL" id="MBB5329770.1"/>
    </source>
</evidence>
<proteinExistence type="predicted"/>
<dbReference type="InterPro" id="IPR037120">
    <property type="entry name" value="Haem_peroxidase_sf_animal"/>
</dbReference>
<dbReference type="PRINTS" id="PR00457">
    <property type="entry name" value="ANPEROXIDASE"/>
</dbReference>
<evidence type="ECO:0000256" key="4">
    <source>
        <dbReference type="SAM" id="MobiDB-lite"/>
    </source>
</evidence>
<comment type="caution">
    <text evidence="6">The sequence shown here is derived from an EMBL/GenBank/DDBJ whole genome shotgun (WGS) entry which is preliminary data.</text>
</comment>
<keyword evidence="3" id="KW-0325">Glycoprotein</keyword>
<name>A0A9X0U585_9BACT</name>
<dbReference type="Pfam" id="PF03098">
    <property type="entry name" value="An_peroxidase"/>
    <property type="match status" value="1"/>
</dbReference>
<dbReference type="GO" id="GO:0006979">
    <property type="term" value="P:response to oxidative stress"/>
    <property type="evidence" value="ECO:0007669"/>
    <property type="project" value="InterPro"/>
</dbReference>
<dbReference type="EMBL" id="JACHEB010000007">
    <property type="protein sequence ID" value="MBB5329770.1"/>
    <property type="molecule type" value="Genomic_DNA"/>
</dbReference>
<dbReference type="AlphaFoldDB" id="A0A9X0U585"/>
<feature type="signal peptide" evidence="5">
    <location>
        <begin position="1"/>
        <end position="26"/>
    </location>
</feature>
<gene>
    <name evidence="6" type="ORF">HDF14_003392</name>
</gene>
<accession>A0A9X0U585</accession>
<feature type="compositionally biased region" description="Polar residues" evidence="4">
    <location>
        <begin position="542"/>
        <end position="555"/>
    </location>
</feature>
<dbReference type="EC" id="1.11.1.7" evidence="6"/>
<evidence type="ECO:0000313" key="7">
    <source>
        <dbReference type="Proteomes" id="UP000535182"/>
    </source>
</evidence>
<evidence type="ECO:0000256" key="2">
    <source>
        <dbReference type="ARBA" id="ARBA00022525"/>
    </source>
</evidence>
<dbReference type="Proteomes" id="UP000535182">
    <property type="component" value="Unassembled WGS sequence"/>
</dbReference>
<dbReference type="RefSeq" id="WP_183978541.1">
    <property type="nucleotide sequence ID" value="NZ_JACHEB010000007.1"/>
</dbReference>
<dbReference type="GO" id="GO:0140825">
    <property type="term" value="F:lactoperoxidase activity"/>
    <property type="evidence" value="ECO:0007669"/>
    <property type="project" value="UniProtKB-EC"/>
</dbReference>
<protein>
    <submittedName>
        <fullName evidence="6">Peroxidase</fullName>
        <ecNumber evidence="6">1.11.1.7</ecNumber>
    </submittedName>
</protein>
<keyword evidence="6" id="KW-0560">Oxidoreductase</keyword>
<keyword evidence="6" id="KW-0575">Peroxidase</keyword>
<organism evidence="6 7">
    <name type="scientific">Tunturiibacter gelidiferens</name>
    <dbReference type="NCBI Taxonomy" id="3069689"/>
    <lineage>
        <taxon>Bacteria</taxon>
        <taxon>Pseudomonadati</taxon>
        <taxon>Acidobacteriota</taxon>
        <taxon>Terriglobia</taxon>
        <taxon>Terriglobales</taxon>
        <taxon>Acidobacteriaceae</taxon>
        <taxon>Tunturiibacter</taxon>
    </lineage>
</organism>
<comment type="subcellular location">
    <subcellularLocation>
        <location evidence="1">Secreted</location>
    </subcellularLocation>
</comment>
<evidence type="ECO:0000256" key="5">
    <source>
        <dbReference type="SAM" id="SignalP"/>
    </source>
</evidence>
<evidence type="ECO:0000256" key="1">
    <source>
        <dbReference type="ARBA" id="ARBA00004613"/>
    </source>
</evidence>
<feature type="region of interest" description="Disordered" evidence="4">
    <location>
        <begin position="529"/>
        <end position="555"/>
    </location>
</feature>
<sequence>MFVMNLRIIFAGLIFATLLCRATAQSQPSVREPDTDLLKEFRPIGGTGNNLANPRLNSTPGSPEIAIAPLNFARGTKNSLVPAPNPRTISNVIAGGTGAQGQSADTEDPVATAWLYVFGQFVDHDLDLEQTPLTSAAINIVIPPGDPVFEAGTTIPMTRDTRSRATNTIINTVAGYLDLSQLYGSTPAIAASLTNPDGTLMSSDNGQALPVVNDTFITGDPRVMENPELTAITILFMREHNRWVATLKSQHPNWTGTQLYNMAKAITTAEYQNIVYTEFLPTLVGSAVGPYKGYNSTVNAQVTQEFSTAAFRVGHSQVSDTQEGLDNHGNVIFTESLAQAFFNTPEIDEANGINPLLRSIGTDSSQATDVYTVGALRNLLFAGLVGGGVDEMDLIAIDIRRESDVGLGTLNQTRRALGLPPYSSFADLTADPVLQRNFQTIYGDISKLDLFMGGLAEKHASGAVVGPTFQTIIADQFQALRTGDRFFWLNQGFNKDLASAISNTTLANLITWDTDTTLAQQPNVFVQKLPQTHNPPHVATPATINTHNRKPSFQY</sequence>
<feature type="chain" id="PRO_5040936170" evidence="5">
    <location>
        <begin position="27"/>
        <end position="555"/>
    </location>
</feature>
<reference evidence="6 7" key="1">
    <citation type="submission" date="2020-08" db="EMBL/GenBank/DDBJ databases">
        <title>Genomic Encyclopedia of Type Strains, Phase IV (KMG-V): Genome sequencing to study the core and pangenomes of soil and plant-associated prokaryotes.</title>
        <authorList>
            <person name="Whitman W."/>
        </authorList>
    </citation>
    <scope>NUCLEOTIDE SEQUENCE [LARGE SCALE GENOMIC DNA]</scope>
    <source>
        <strain evidence="6 7">X5P2</strain>
    </source>
</reference>
<evidence type="ECO:0000256" key="3">
    <source>
        <dbReference type="ARBA" id="ARBA00023180"/>
    </source>
</evidence>
<dbReference type="PROSITE" id="PS50292">
    <property type="entry name" value="PEROXIDASE_3"/>
    <property type="match status" value="1"/>
</dbReference>
<dbReference type="SUPFAM" id="SSF48113">
    <property type="entry name" value="Heme-dependent peroxidases"/>
    <property type="match status" value="1"/>
</dbReference>
<dbReference type="InterPro" id="IPR010255">
    <property type="entry name" value="Haem_peroxidase_sf"/>
</dbReference>
<keyword evidence="7" id="KW-1185">Reference proteome</keyword>
<keyword evidence="2" id="KW-0964">Secreted</keyword>
<keyword evidence="5" id="KW-0732">Signal</keyword>
<dbReference type="Gene3D" id="1.10.640.10">
    <property type="entry name" value="Haem peroxidase domain superfamily, animal type"/>
    <property type="match status" value="1"/>
</dbReference>
<dbReference type="PANTHER" id="PTHR11475">
    <property type="entry name" value="OXIDASE/PEROXIDASE"/>
    <property type="match status" value="1"/>
</dbReference>
<dbReference type="GO" id="GO:0020037">
    <property type="term" value="F:heme binding"/>
    <property type="evidence" value="ECO:0007669"/>
    <property type="project" value="InterPro"/>
</dbReference>
<dbReference type="PANTHER" id="PTHR11475:SF4">
    <property type="entry name" value="CHORION PEROXIDASE"/>
    <property type="match status" value="1"/>
</dbReference>
<dbReference type="InterPro" id="IPR019791">
    <property type="entry name" value="Haem_peroxidase_animal"/>
</dbReference>
<dbReference type="GO" id="GO:0005576">
    <property type="term" value="C:extracellular region"/>
    <property type="evidence" value="ECO:0007669"/>
    <property type="project" value="UniProtKB-SubCell"/>
</dbReference>